<keyword evidence="1" id="KW-0812">Transmembrane</keyword>
<organism evidence="3 4">
    <name type="scientific">Oryctes borbonicus</name>
    <dbReference type="NCBI Taxonomy" id="1629725"/>
    <lineage>
        <taxon>Eukaryota</taxon>
        <taxon>Metazoa</taxon>
        <taxon>Ecdysozoa</taxon>
        <taxon>Arthropoda</taxon>
        <taxon>Hexapoda</taxon>
        <taxon>Insecta</taxon>
        <taxon>Pterygota</taxon>
        <taxon>Neoptera</taxon>
        <taxon>Endopterygota</taxon>
        <taxon>Coleoptera</taxon>
        <taxon>Polyphaga</taxon>
        <taxon>Scarabaeiformia</taxon>
        <taxon>Scarabaeidae</taxon>
        <taxon>Dynastinae</taxon>
        <taxon>Oryctes</taxon>
    </lineage>
</organism>
<feature type="non-terminal residue" evidence="3">
    <location>
        <position position="1"/>
    </location>
</feature>
<feature type="transmembrane region" description="Helical" evidence="1">
    <location>
        <begin position="470"/>
        <end position="490"/>
    </location>
</feature>
<accession>A0A0T6B0W3</accession>
<dbReference type="PANTHER" id="PTHR11161">
    <property type="entry name" value="O-ACYLTRANSFERASE"/>
    <property type="match status" value="1"/>
</dbReference>
<keyword evidence="1" id="KW-0472">Membrane</keyword>
<evidence type="ECO:0000256" key="1">
    <source>
        <dbReference type="SAM" id="Phobius"/>
    </source>
</evidence>
<name>A0A0T6B0W3_9SCAR</name>
<dbReference type="OrthoDB" id="10006435at2759"/>
<sequence>IFQVFRTTFSNTLHWAICVPSTCSPKEVSIFFNSLFNTLFPGNTVNVSVSGLDCQSEQVLELSSGEIAYGTILSIYLFWVVLATIYHLVSLYYKEKSSIYTLESPSKNGSVLHKIIIAFSVARNVSKVLQVKRKTEDDLGCVSGLKFLFMALIVPGHTLLFAISGPIMNSEFYEQARTQVQNAIFFNNPLLVDTFLFLGGFLLCRILIQELDKRKGKVNLLIIYIGRYIRLTPSYIVVIGLYCTFLYRLGNGPLWNSLMSKEKERCLNSWWANVLYINNYVNTDHVCMFQSWFLAVDTHMFIISAVIVLFLWKFKNFGKICLAILTLLTLAAHAIETYVKKADPTFMFYPAEVVDLNSNPYFTNIYIKTHIRASSYCIGVVYGYIVYKLHNSSCKIPRYVKWCGWLLGILTGVASMFSISIFYEPGHQYDLIESTVYSTFSSAAWCIFIGWILTMCLTGNGGLINRFLSWKVFVPLSRLTYCAYLVNGIIELHSRGSLRNPLYMSVYSLAKLAVGHLIFTFVAGFILCVLFESPIHSLEKILMSSNRRRNELSVNSTNNNQSPGNI</sequence>
<comment type="caution">
    <text evidence="3">The sequence shown here is derived from an EMBL/GenBank/DDBJ whole genome shotgun (WGS) entry which is preliminary data.</text>
</comment>
<feature type="transmembrane region" description="Helical" evidence="1">
    <location>
        <begin position="292"/>
        <end position="312"/>
    </location>
</feature>
<feature type="transmembrane region" description="Helical" evidence="1">
    <location>
        <begin position="365"/>
        <end position="387"/>
    </location>
</feature>
<feature type="transmembrane region" description="Helical" evidence="1">
    <location>
        <begin position="147"/>
        <end position="168"/>
    </location>
</feature>
<dbReference type="InterPro" id="IPR002656">
    <property type="entry name" value="Acyl_transf_3_dom"/>
</dbReference>
<gene>
    <name evidence="3" type="ORF">AMK59_6251</name>
</gene>
<keyword evidence="1" id="KW-1133">Transmembrane helix</keyword>
<evidence type="ECO:0000259" key="2">
    <source>
        <dbReference type="Pfam" id="PF01757"/>
    </source>
</evidence>
<dbReference type="Pfam" id="PF01757">
    <property type="entry name" value="Acyl_transf_3"/>
    <property type="match status" value="1"/>
</dbReference>
<evidence type="ECO:0000313" key="4">
    <source>
        <dbReference type="Proteomes" id="UP000051574"/>
    </source>
</evidence>
<dbReference type="Proteomes" id="UP000051574">
    <property type="component" value="Unassembled WGS sequence"/>
</dbReference>
<keyword evidence="3" id="KW-0012">Acyltransferase</keyword>
<feature type="transmembrane region" description="Helical" evidence="1">
    <location>
        <begin position="399"/>
        <end position="423"/>
    </location>
</feature>
<feature type="transmembrane region" description="Helical" evidence="1">
    <location>
        <begin position="67"/>
        <end position="89"/>
    </location>
</feature>
<evidence type="ECO:0000313" key="3">
    <source>
        <dbReference type="EMBL" id="KRT80969.1"/>
    </source>
</evidence>
<feature type="transmembrane region" description="Helical" evidence="1">
    <location>
        <begin position="188"/>
        <end position="208"/>
    </location>
</feature>
<feature type="transmembrane region" description="Helical" evidence="1">
    <location>
        <begin position="510"/>
        <end position="531"/>
    </location>
</feature>
<feature type="transmembrane region" description="Helical" evidence="1">
    <location>
        <begin position="319"/>
        <end position="339"/>
    </location>
</feature>
<reference evidence="3 4" key="1">
    <citation type="submission" date="2015-09" db="EMBL/GenBank/DDBJ databases">
        <title>Draft genome of the scarab beetle Oryctes borbonicus.</title>
        <authorList>
            <person name="Meyer J.M."/>
            <person name="Markov G.V."/>
            <person name="Baskaran P."/>
            <person name="Herrmann M."/>
            <person name="Sommer R.J."/>
            <person name="Roedelsperger C."/>
        </authorList>
    </citation>
    <scope>NUCLEOTIDE SEQUENCE [LARGE SCALE GENOMIC DNA]</scope>
    <source>
        <strain evidence="3">OB123</strain>
        <tissue evidence="3">Whole animal</tissue>
    </source>
</reference>
<dbReference type="AlphaFoldDB" id="A0A0T6B0W3"/>
<keyword evidence="4" id="KW-1185">Reference proteome</keyword>
<feature type="domain" description="Acyltransferase 3" evidence="2">
    <location>
        <begin position="143"/>
        <end position="531"/>
    </location>
</feature>
<dbReference type="PANTHER" id="PTHR11161:SF71">
    <property type="entry name" value="NOSE RESISTANT-TO-FLUOXETINE PROTEIN N-TERMINAL DOMAIN-CONTAINING PROTEIN"/>
    <property type="match status" value="1"/>
</dbReference>
<dbReference type="InterPro" id="IPR052728">
    <property type="entry name" value="O2_lipid_transport_reg"/>
</dbReference>
<keyword evidence="3" id="KW-0808">Transferase</keyword>
<dbReference type="GO" id="GO:0016747">
    <property type="term" value="F:acyltransferase activity, transferring groups other than amino-acyl groups"/>
    <property type="evidence" value="ECO:0007669"/>
    <property type="project" value="InterPro"/>
</dbReference>
<feature type="transmembrane region" description="Helical" evidence="1">
    <location>
        <begin position="435"/>
        <end position="458"/>
    </location>
</feature>
<feature type="transmembrane region" description="Helical" evidence="1">
    <location>
        <begin position="228"/>
        <end position="249"/>
    </location>
</feature>
<proteinExistence type="predicted"/>
<dbReference type="EMBL" id="LJIG01016315">
    <property type="protein sequence ID" value="KRT80969.1"/>
    <property type="molecule type" value="Genomic_DNA"/>
</dbReference>
<protein>
    <submittedName>
        <fullName evidence="3">Acyltransferase</fullName>
    </submittedName>
</protein>